<proteinExistence type="inferred from homology"/>
<dbReference type="OrthoDB" id="1738025at2759"/>
<reference evidence="8 9" key="1">
    <citation type="submission" date="2016-08" db="EMBL/GenBank/DDBJ databases">
        <title>A Parts List for Fungal Cellulosomes Revealed by Comparative Genomics.</title>
        <authorList>
            <consortium name="DOE Joint Genome Institute"/>
            <person name="Haitjema C.H."/>
            <person name="Gilmore S.P."/>
            <person name="Henske J.K."/>
            <person name="Solomon K.V."/>
            <person name="De Groot R."/>
            <person name="Kuo A."/>
            <person name="Mondo S.J."/>
            <person name="Salamov A.A."/>
            <person name="Labutti K."/>
            <person name="Zhao Z."/>
            <person name="Chiniquy J."/>
            <person name="Barry K."/>
            <person name="Brewer H.M."/>
            <person name="Purvine S.O."/>
            <person name="Wright A.T."/>
            <person name="Boxma B."/>
            <person name="Van Alen T."/>
            <person name="Hackstein J.H."/>
            <person name="Baker S.E."/>
            <person name="Grigoriev I.V."/>
            <person name="O'Malley M.A."/>
        </authorList>
    </citation>
    <scope>NUCLEOTIDE SEQUENCE [LARGE SCALE GENOMIC DNA]</scope>
    <source>
        <strain evidence="8 9">S4</strain>
    </source>
</reference>
<dbReference type="PROSITE" id="PS00163">
    <property type="entry name" value="FUMARATE_LYASES"/>
    <property type="match status" value="1"/>
</dbReference>
<dbReference type="Gene3D" id="1.20.200.10">
    <property type="entry name" value="Fumarase/aspartase (Central domain)"/>
    <property type="match status" value="1"/>
</dbReference>
<feature type="domain" description="Fumarase C C-terminal" evidence="7">
    <location>
        <begin position="424"/>
        <end position="476"/>
    </location>
</feature>
<dbReference type="PRINTS" id="PR00149">
    <property type="entry name" value="FUMRATELYASE"/>
</dbReference>
<dbReference type="InterPro" id="IPR022761">
    <property type="entry name" value="Fumarate_lyase_N"/>
</dbReference>
<dbReference type="PANTHER" id="PTHR11444:SF1">
    <property type="entry name" value="FUMARATE HYDRATASE, MITOCHONDRIAL"/>
    <property type="match status" value="1"/>
</dbReference>
<dbReference type="InterPro" id="IPR000362">
    <property type="entry name" value="Fumarate_lyase_fam"/>
</dbReference>
<dbReference type="GO" id="GO:0004333">
    <property type="term" value="F:fumarate hydratase activity"/>
    <property type="evidence" value="ECO:0007669"/>
    <property type="project" value="UniProtKB-EC"/>
</dbReference>
<dbReference type="Proteomes" id="UP000193944">
    <property type="component" value="Unassembled WGS sequence"/>
</dbReference>
<dbReference type="PANTHER" id="PTHR11444">
    <property type="entry name" value="ASPARTATEAMMONIA/ARGININOSUCCINATE/ADENYLOSUCCINATE LYASE"/>
    <property type="match status" value="1"/>
</dbReference>
<comment type="function">
    <text evidence="4">Catalyzes the reversible stereospecific interconversion of fumarate to L-malate. In mitochondrion, catalyzes the hydration of fumarate to L-malate in the tricarboxylic acid (TCA) cycle to facilitate a transition step in the production of energy in the form of NADH. In cytoplasm and nucleus, involved in DNA repair in response to DNA damage: following DNA double-strand breaks (DSBs), translocates from the cytosol to the nucleus and promotes DNA repair by catalyzing the dehydration of L-malate to fumarate.</text>
</comment>
<dbReference type="NCBIfam" id="TIGR00979">
    <property type="entry name" value="fumC_II"/>
    <property type="match status" value="1"/>
</dbReference>
<dbReference type="CDD" id="cd01362">
    <property type="entry name" value="Fumarase_classII"/>
    <property type="match status" value="1"/>
</dbReference>
<protein>
    <recommendedName>
        <fullName evidence="2">fumarate hydratase</fullName>
        <ecNumber evidence="2">4.2.1.2</ecNumber>
    </recommendedName>
</protein>
<dbReference type="STRING" id="1754192.A0A1Y1WZZ1"/>
<dbReference type="NCBIfam" id="NF008909">
    <property type="entry name" value="PRK12273.1"/>
    <property type="match status" value="1"/>
</dbReference>
<evidence type="ECO:0000256" key="4">
    <source>
        <dbReference type="ARBA" id="ARBA00056821"/>
    </source>
</evidence>
<dbReference type="EMBL" id="MCFG01000185">
    <property type="protein sequence ID" value="ORX79149.1"/>
    <property type="molecule type" value="Genomic_DNA"/>
</dbReference>
<reference evidence="8 9" key="2">
    <citation type="submission" date="2016-08" db="EMBL/GenBank/DDBJ databases">
        <title>Pervasive Adenine N6-methylation of Active Genes in Fungi.</title>
        <authorList>
            <consortium name="DOE Joint Genome Institute"/>
            <person name="Mondo S.J."/>
            <person name="Dannebaum R.O."/>
            <person name="Kuo R.C."/>
            <person name="Labutti K."/>
            <person name="Haridas S."/>
            <person name="Kuo A."/>
            <person name="Salamov A."/>
            <person name="Ahrendt S.R."/>
            <person name="Lipzen A."/>
            <person name="Sullivan W."/>
            <person name="Andreopoulos W.B."/>
            <person name="Clum A."/>
            <person name="Lindquist E."/>
            <person name="Daum C."/>
            <person name="Ramamoorthy G.K."/>
            <person name="Gryganskyi A."/>
            <person name="Culley D."/>
            <person name="Magnuson J.K."/>
            <person name="James T.Y."/>
            <person name="O'Malley M.A."/>
            <person name="Stajich J.E."/>
            <person name="Spatafora J.W."/>
            <person name="Visel A."/>
            <person name="Grigoriev I.V."/>
        </authorList>
    </citation>
    <scope>NUCLEOTIDE SEQUENCE [LARGE SCALE GENOMIC DNA]</scope>
    <source>
        <strain evidence="8 9">S4</strain>
    </source>
</reference>
<dbReference type="InterPro" id="IPR018951">
    <property type="entry name" value="Fumarase_C_C"/>
</dbReference>
<dbReference type="FunFam" id="1.10.40.30:FF:000002">
    <property type="entry name" value="Fumarate hydratase class II"/>
    <property type="match status" value="1"/>
</dbReference>
<dbReference type="GO" id="GO:0006099">
    <property type="term" value="P:tricarboxylic acid cycle"/>
    <property type="evidence" value="ECO:0007669"/>
    <property type="project" value="EnsemblFungi"/>
</dbReference>
<sequence>MKHPRDEHDEVNKSKRTTTEQKYKIEHDTFGEIRVPYDRYWGAQTQRSLQNFKIGGKNAVMPEEVIRSFGILKKAAAIVNMTFGLNKEIGEAIVKACDEVIEGKLMDHFPLVVFQTGSGTQSNMNVNEVVANRATEILKNKVKIHPNDHVNMSQSSNDTFPTAMHIAAVTEIKKNLIPALTNLHDALANCSKKFEKIVKCGRTHLQDAVPLTLGQEFSGYSTQVEYGIERIKGVLPRLSQLALGGTAVGTGLNTKVGFDVKVAAKISELTGFDFVTAPNKFEALAAHDACVEASGALNTIATSLMKIANDIRLMGCGPRCGFNELLLPENEPGSSIMPGKVNPTQCEALTMVCCQVFGNNMAVTVAGSNGHLELNVYKPVIIKNLLESIRLIADASNSFTKNCVVGIVPNEKKINSYLENSLMLVTALNPHIGYEKAAKIAKTAHKDHSTLKEAGVKLGLLTAEQFDQWVVPKQMIGPKEYKPNN</sequence>
<dbReference type="GO" id="GO:0005759">
    <property type="term" value="C:mitochondrial matrix"/>
    <property type="evidence" value="ECO:0007669"/>
    <property type="project" value="EnsemblFungi"/>
</dbReference>
<dbReference type="Pfam" id="PF10415">
    <property type="entry name" value="FumaraseC_C"/>
    <property type="match status" value="1"/>
</dbReference>
<dbReference type="InterPro" id="IPR024083">
    <property type="entry name" value="Fumarase/histidase_N"/>
</dbReference>
<dbReference type="Pfam" id="PF00206">
    <property type="entry name" value="Lyase_1"/>
    <property type="match status" value="1"/>
</dbReference>
<feature type="domain" description="Fumarate lyase N-terminal" evidence="6">
    <location>
        <begin position="31"/>
        <end position="358"/>
    </location>
</feature>
<keyword evidence="9" id="KW-1185">Reference proteome</keyword>
<dbReference type="InterPro" id="IPR008948">
    <property type="entry name" value="L-Aspartase-like"/>
</dbReference>
<dbReference type="SUPFAM" id="SSF48557">
    <property type="entry name" value="L-aspartase-like"/>
    <property type="match status" value="1"/>
</dbReference>
<dbReference type="Gene3D" id="1.10.40.30">
    <property type="entry name" value="Fumarase/aspartase (C-terminal domain)"/>
    <property type="match status" value="1"/>
</dbReference>
<dbReference type="FunFam" id="1.20.200.10:FF:000001">
    <property type="entry name" value="Fumarate hydratase, mitochondrial"/>
    <property type="match status" value="1"/>
</dbReference>
<evidence type="ECO:0000313" key="8">
    <source>
        <dbReference type="EMBL" id="ORX79149.1"/>
    </source>
</evidence>
<dbReference type="InterPro" id="IPR005677">
    <property type="entry name" value="Fum_hydII"/>
</dbReference>
<evidence type="ECO:0000256" key="1">
    <source>
        <dbReference type="ARBA" id="ARBA00009084"/>
    </source>
</evidence>
<evidence type="ECO:0000256" key="2">
    <source>
        <dbReference type="ARBA" id="ARBA00012921"/>
    </source>
</evidence>
<dbReference type="GO" id="GO:0005829">
    <property type="term" value="C:cytosol"/>
    <property type="evidence" value="ECO:0007669"/>
    <property type="project" value="EnsemblFungi"/>
</dbReference>
<evidence type="ECO:0000256" key="5">
    <source>
        <dbReference type="SAM" id="MobiDB-lite"/>
    </source>
</evidence>
<dbReference type="GO" id="GO:0006106">
    <property type="term" value="P:fumarate metabolic process"/>
    <property type="evidence" value="ECO:0007669"/>
    <property type="project" value="EnsemblFungi"/>
</dbReference>
<keyword evidence="3" id="KW-0456">Lyase</keyword>
<dbReference type="GO" id="GO:0006302">
    <property type="term" value="P:double-strand break repair"/>
    <property type="evidence" value="ECO:0007669"/>
    <property type="project" value="EnsemblFungi"/>
</dbReference>
<dbReference type="EC" id="4.2.1.2" evidence="2"/>
<evidence type="ECO:0000313" key="9">
    <source>
        <dbReference type="Proteomes" id="UP000193944"/>
    </source>
</evidence>
<comment type="caution">
    <text evidence="8">The sequence shown here is derived from an EMBL/GenBank/DDBJ whole genome shotgun (WGS) entry which is preliminary data.</text>
</comment>
<dbReference type="HAMAP" id="MF_00743">
    <property type="entry name" value="FumaraseC"/>
    <property type="match status" value="1"/>
</dbReference>
<organism evidence="8 9">
    <name type="scientific">Anaeromyces robustus</name>
    <dbReference type="NCBI Taxonomy" id="1754192"/>
    <lineage>
        <taxon>Eukaryota</taxon>
        <taxon>Fungi</taxon>
        <taxon>Fungi incertae sedis</taxon>
        <taxon>Chytridiomycota</taxon>
        <taxon>Chytridiomycota incertae sedis</taxon>
        <taxon>Neocallimastigomycetes</taxon>
        <taxon>Neocallimastigales</taxon>
        <taxon>Neocallimastigaceae</taxon>
        <taxon>Anaeromyces</taxon>
    </lineage>
</organism>
<dbReference type="AlphaFoldDB" id="A0A1Y1WZZ1"/>
<dbReference type="InterPro" id="IPR020557">
    <property type="entry name" value="Fumarate_lyase_CS"/>
</dbReference>
<accession>A0A1Y1WZZ1</accession>
<comment type="similarity">
    <text evidence="1">Belongs to the class-II fumarase/aspartase family. Fumarase subfamily.</text>
</comment>
<dbReference type="GO" id="GO:0006108">
    <property type="term" value="P:malate metabolic process"/>
    <property type="evidence" value="ECO:0007669"/>
    <property type="project" value="TreeGrafter"/>
</dbReference>
<dbReference type="FunFam" id="1.10.275.10:FF:000001">
    <property type="entry name" value="Fumarate hydratase, mitochondrial"/>
    <property type="match status" value="1"/>
</dbReference>
<dbReference type="GO" id="GO:0005634">
    <property type="term" value="C:nucleus"/>
    <property type="evidence" value="ECO:0007669"/>
    <property type="project" value="EnsemblFungi"/>
</dbReference>
<evidence type="ECO:0000256" key="3">
    <source>
        <dbReference type="ARBA" id="ARBA00023239"/>
    </source>
</evidence>
<gene>
    <name evidence="8" type="ORF">BCR32DRAFT_294601</name>
</gene>
<feature type="region of interest" description="Disordered" evidence="5">
    <location>
        <begin position="1"/>
        <end position="22"/>
    </location>
</feature>
<name>A0A1Y1WZZ1_9FUNG</name>
<evidence type="ECO:0000259" key="6">
    <source>
        <dbReference type="Pfam" id="PF00206"/>
    </source>
</evidence>
<evidence type="ECO:0000259" key="7">
    <source>
        <dbReference type="Pfam" id="PF10415"/>
    </source>
</evidence>
<dbReference type="Gene3D" id="1.10.275.10">
    <property type="entry name" value="Fumarase/aspartase (N-terminal domain)"/>
    <property type="match status" value="1"/>
</dbReference>